<keyword evidence="3" id="KW-1185">Reference proteome</keyword>
<dbReference type="Pfam" id="PF03205">
    <property type="entry name" value="MobB"/>
    <property type="match status" value="1"/>
</dbReference>
<dbReference type="Proteomes" id="UP000198618">
    <property type="component" value="Unassembled WGS sequence"/>
</dbReference>
<sequence length="171" mass="19084">MNILQIIGYKNSGKTTLSTAIIEFLIGKSIRVGALKHHGHGGRPVGIENTDSEKQKKAGALLAGVEGEGIFQLSKQGAWDVDQMIDLYRFFEMDFVVVEGFKTAIYPKVVVINEEKDLMLIDQLTNIAAVVASFPIPKKYAFPVFHDVDELIVWLDQELFENGGENRFNIN</sequence>
<evidence type="ECO:0000259" key="1">
    <source>
        <dbReference type="Pfam" id="PF03205"/>
    </source>
</evidence>
<dbReference type="InterPro" id="IPR052539">
    <property type="entry name" value="MGD_biosynthesis_adapter"/>
</dbReference>
<dbReference type="STRING" id="930131.SAMN05216389_1203"/>
<dbReference type="GO" id="GO:0006777">
    <property type="term" value="P:Mo-molybdopterin cofactor biosynthetic process"/>
    <property type="evidence" value="ECO:0007669"/>
    <property type="project" value="InterPro"/>
</dbReference>
<dbReference type="RefSeq" id="WP_170840829.1">
    <property type="nucleotide sequence ID" value="NZ_FOHE01000020.1"/>
</dbReference>
<feature type="domain" description="Molybdopterin-guanine dinucleotide biosynthesis protein B (MobB)" evidence="1">
    <location>
        <begin position="3"/>
        <end position="132"/>
    </location>
</feature>
<evidence type="ECO:0000313" key="2">
    <source>
        <dbReference type="EMBL" id="SET67224.1"/>
    </source>
</evidence>
<dbReference type="SUPFAM" id="SSF52540">
    <property type="entry name" value="P-loop containing nucleoside triphosphate hydrolases"/>
    <property type="match status" value="1"/>
</dbReference>
<evidence type="ECO:0000313" key="3">
    <source>
        <dbReference type="Proteomes" id="UP000198618"/>
    </source>
</evidence>
<reference evidence="2 3" key="1">
    <citation type="submission" date="2016-10" db="EMBL/GenBank/DDBJ databases">
        <authorList>
            <person name="de Groot N.N."/>
        </authorList>
    </citation>
    <scope>NUCLEOTIDE SEQUENCE [LARGE SCALE GENOMIC DNA]</scope>
    <source>
        <strain evidence="2 3">IBRC-M 10780</strain>
    </source>
</reference>
<dbReference type="PANTHER" id="PTHR40072:SF1">
    <property type="entry name" value="MOLYBDOPTERIN-GUANINE DINUCLEOTIDE BIOSYNTHESIS ADAPTER PROTEIN"/>
    <property type="match status" value="1"/>
</dbReference>
<dbReference type="InterPro" id="IPR027417">
    <property type="entry name" value="P-loop_NTPase"/>
</dbReference>
<gene>
    <name evidence="2" type="ORF">SAMN05216389_1203</name>
</gene>
<name>A0A1I0GAT4_9BACI</name>
<dbReference type="AlphaFoldDB" id="A0A1I0GAT4"/>
<proteinExistence type="predicted"/>
<accession>A0A1I0GAT4</accession>
<dbReference type="NCBIfam" id="TIGR00176">
    <property type="entry name" value="mobB"/>
    <property type="match status" value="1"/>
</dbReference>
<dbReference type="Gene3D" id="3.40.50.300">
    <property type="entry name" value="P-loop containing nucleotide triphosphate hydrolases"/>
    <property type="match status" value="1"/>
</dbReference>
<protein>
    <submittedName>
        <fullName evidence="2">Molybdopterin-guanine dinucleotide biosynthesis protein B</fullName>
    </submittedName>
</protein>
<dbReference type="PANTHER" id="PTHR40072">
    <property type="entry name" value="MOLYBDOPTERIN-GUANINE DINUCLEOTIDE BIOSYNTHESIS ADAPTER PROTEIN-RELATED"/>
    <property type="match status" value="1"/>
</dbReference>
<dbReference type="EMBL" id="FOHE01000020">
    <property type="protein sequence ID" value="SET67224.1"/>
    <property type="molecule type" value="Genomic_DNA"/>
</dbReference>
<dbReference type="GO" id="GO:0005525">
    <property type="term" value="F:GTP binding"/>
    <property type="evidence" value="ECO:0007669"/>
    <property type="project" value="InterPro"/>
</dbReference>
<dbReference type="InterPro" id="IPR004435">
    <property type="entry name" value="MobB_dom"/>
</dbReference>
<organism evidence="2 3">
    <name type="scientific">Oceanobacillus limi</name>
    <dbReference type="NCBI Taxonomy" id="930131"/>
    <lineage>
        <taxon>Bacteria</taxon>
        <taxon>Bacillati</taxon>
        <taxon>Bacillota</taxon>
        <taxon>Bacilli</taxon>
        <taxon>Bacillales</taxon>
        <taxon>Bacillaceae</taxon>
        <taxon>Oceanobacillus</taxon>
    </lineage>
</organism>